<accession>A0A2R4TDX7</accession>
<feature type="domain" description="Gram-positive cocci surface proteins LPxTG" evidence="11">
    <location>
        <begin position="92"/>
        <end position="127"/>
    </location>
</feature>
<sequence length="127" mass="12393">MLTGGALAMAGHAHADSNADGGAARSPGLLSGNTVQIPVNVPVNACGNTVDVLGVLNPAAGNACASAPDVPGRPPVRPRPATPPKPAAPVRLADTGSGSVALTAPAGAALLLGGIVLYRRRRPANRS</sequence>
<evidence type="ECO:0008006" key="15">
    <source>
        <dbReference type="Google" id="ProtNLM"/>
    </source>
</evidence>
<evidence type="ECO:0000256" key="2">
    <source>
        <dbReference type="ARBA" id="ARBA00022512"/>
    </source>
</evidence>
<evidence type="ECO:0000256" key="6">
    <source>
        <dbReference type="ARBA" id="ARBA00023087"/>
    </source>
</evidence>
<evidence type="ECO:0000256" key="10">
    <source>
        <dbReference type="SAM" id="Phobius"/>
    </source>
</evidence>
<keyword evidence="7" id="KW-0572">Peptidoglycan-anchor</keyword>
<name>A0A2R4TDX7_9ACTN</name>
<dbReference type="Pfam" id="PF03777">
    <property type="entry name" value="ChpA-C"/>
    <property type="match status" value="1"/>
</dbReference>
<evidence type="ECO:0000259" key="12">
    <source>
        <dbReference type="PROSITE" id="PS51884"/>
    </source>
</evidence>
<evidence type="ECO:0000256" key="5">
    <source>
        <dbReference type="ARBA" id="ARBA00022889"/>
    </source>
</evidence>
<dbReference type="InterPro" id="IPR005528">
    <property type="entry name" value="ChpA-H"/>
</dbReference>
<evidence type="ECO:0000256" key="4">
    <source>
        <dbReference type="ARBA" id="ARBA00022729"/>
    </source>
</evidence>
<evidence type="ECO:0000256" key="7">
    <source>
        <dbReference type="ARBA" id="ARBA00023088"/>
    </source>
</evidence>
<dbReference type="KEGG" id="slk:SLUN_09540"/>
<reference evidence="13 14" key="1">
    <citation type="submission" date="2018-01" db="EMBL/GenBank/DDBJ databases">
        <title>Complete genome sequence of Streptomyces lunaelactis MM109T, a Ferroverdin A producer isolated from cave moonmilk deposits.</title>
        <authorList>
            <person name="Naome A."/>
            <person name="Martinet L."/>
            <person name="Maciejewska M."/>
            <person name="Anderssen S."/>
            <person name="Adam D."/>
            <person name="Tenconi E."/>
            <person name="Deflandre B."/>
            <person name="Arguelles-Arias A."/>
            <person name="Calusinska M."/>
            <person name="Copieters W."/>
            <person name="Karim L."/>
            <person name="Hanikenne M."/>
            <person name="Baurain D."/>
            <person name="van Wezel G."/>
            <person name="Smargiasso N."/>
            <person name="de Pauw E."/>
            <person name="Delfosse P."/>
            <person name="Rigali S."/>
        </authorList>
    </citation>
    <scope>NUCLEOTIDE SEQUENCE [LARGE SCALE GENOMIC DNA]</scope>
    <source>
        <strain evidence="13 14">MM109</strain>
    </source>
</reference>
<keyword evidence="10" id="KW-1133">Transmembrane helix</keyword>
<keyword evidence="5" id="KW-0130">Cell adhesion</keyword>
<gene>
    <name evidence="13" type="ORF">SLUN_09540</name>
</gene>
<dbReference type="EMBL" id="CP026304">
    <property type="protein sequence ID" value="AVZ77332.1"/>
    <property type="molecule type" value="Genomic_DNA"/>
</dbReference>
<dbReference type="PROSITE" id="PS50847">
    <property type="entry name" value="GRAM_POS_ANCHORING"/>
    <property type="match status" value="1"/>
</dbReference>
<feature type="compositionally biased region" description="Pro residues" evidence="9">
    <location>
        <begin position="71"/>
        <end position="87"/>
    </location>
</feature>
<keyword evidence="14" id="KW-1185">Reference proteome</keyword>
<dbReference type="Proteomes" id="UP000244201">
    <property type="component" value="Chromosome"/>
</dbReference>
<dbReference type="OrthoDB" id="3544424at2"/>
<evidence type="ECO:0000256" key="1">
    <source>
        <dbReference type="ARBA" id="ARBA00004191"/>
    </source>
</evidence>
<evidence type="ECO:0000256" key="8">
    <source>
        <dbReference type="PROSITE-ProRule" id="PRU01232"/>
    </source>
</evidence>
<keyword evidence="3" id="KW-0964">Secreted</keyword>
<keyword evidence="6 8" id="KW-0034">Amyloid</keyword>
<dbReference type="InterPro" id="IPR019931">
    <property type="entry name" value="LPXTG_anchor"/>
</dbReference>
<dbReference type="NCBIfam" id="TIGR01167">
    <property type="entry name" value="LPXTG_anchor"/>
    <property type="match status" value="1"/>
</dbReference>
<dbReference type="GO" id="GO:0007155">
    <property type="term" value="P:cell adhesion"/>
    <property type="evidence" value="ECO:0007669"/>
    <property type="project" value="UniProtKB-KW"/>
</dbReference>
<evidence type="ECO:0000259" key="11">
    <source>
        <dbReference type="PROSITE" id="PS50847"/>
    </source>
</evidence>
<evidence type="ECO:0000256" key="3">
    <source>
        <dbReference type="ARBA" id="ARBA00022525"/>
    </source>
</evidence>
<protein>
    <recommendedName>
        <fullName evidence="15">Chaplin</fullName>
    </recommendedName>
</protein>
<keyword evidence="10" id="KW-0472">Membrane</keyword>
<evidence type="ECO:0000256" key="9">
    <source>
        <dbReference type="SAM" id="MobiDB-lite"/>
    </source>
</evidence>
<dbReference type="AlphaFoldDB" id="A0A2R4TDX7"/>
<evidence type="ECO:0000313" key="14">
    <source>
        <dbReference type="Proteomes" id="UP000244201"/>
    </source>
</evidence>
<dbReference type="PROSITE" id="PS51884">
    <property type="entry name" value="CHAPLIN"/>
    <property type="match status" value="1"/>
</dbReference>
<feature type="domain" description="Chaplin" evidence="12">
    <location>
        <begin position="26"/>
        <end position="66"/>
    </location>
</feature>
<proteinExistence type="predicted"/>
<feature type="transmembrane region" description="Helical" evidence="10">
    <location>
        <begin position="99"/>
        <end position="118"/>
    </location>
</feature>
<feature type="region of interest" description="Disordered" evidence="9">
    <location>
        <begin position="63"/>
        <end position="88"/>
    </location>
</feature>
<keyword evidence="10" id="KW-0812">Transmembrane</keyword>
<evidence type="ECO:0000313" key="13">
    <source>
        <dbReference type="EMBL" id="AVZ77332.1"/>
    </source>
</evidence>
<keyword evidence="4" id="KW-0732">Signal</keyword>
<keyword evidence="2" id="KW-0134">Cell wall</keyword>
<comment type="subcellular location">
    <subcellularLocation>
        <location evidence="1">Secreted</location>
        <location evidence="1">Cell wall</location>
    </subcellularLocation>
</comment>
<organism evidence="13 14">
    <name type="scientific">Streptomyces lunaelactis</name>
    <dbReference type="NCBI Taxonomy" id="1535768"/>
    <lineage>
        <taxon>Bacteria</taxon>
        <taxon>Bacillati</taxon>
        <taxon>Actinomycetota</taxon>
        <taxon>Actinomycetes</taxon>
        <taxon>Kitasatosporales</taxon>
        <taxon>Streptomycetaceae</taxon>
        <taxon>Streptomyces</taxon>
    </lineage>
</organism>